<evidence type="ECO:0008006" key="3">
    <source>
        <dbReference type="Google" id="ProtNLM"/>
    </source>
</evidence>
<accession>A0ABS0ELL6</accession>
<name>A0ABS0ELL6_9FLAO</name>
<comment type="caution">
    <text evidence="1">The sequence shown here is derived from an EMBL/GenBank/DDBJ whole genome shotgun (WGS) entry which is preliminary data.</text>
</comment>
<dbReference type="EMBL" id="JADOET010000014">
    <property type="protein sequence ID" value="MBF8151021.1"/>
    <property type="molecule type" value="Genomic_DNA"/>
</dbReference>
<protein>
    <recommendedName>
        <fullName evidence="3">DUF4377 domain-containing protein</fullName>
    </recommendedName>
</protein>
<dbReference type="RefSeq" id="WP_195872280.1">
    <property type="nucleotide sequence ID" value="NZ_JADOET010000014.1"/>
</dbReference>
<evidence type="ECO:0000313" key="1">
    <source>
        <dbReference type="EMBL" id="MBF8151021.1"/>
    </source>
</evidence>
<evidence type="ECO:0000313" key="2">
    <source>
        <dbReference type="Proteomes" id="UP000611215"/>
    </source>
</evidence>
<proteinExistence type="predicted"/>
<dbReference type="Proteomes" id="UP000611215">
    <property type="component" value="Unassembled WGS sequence"/>
</dbReference>
<gene>
    <name evidence="1" type="ORF">ITJ86_14005</name>
</gene>
<sequence length="137" mass="16012">MKLIKILSLACCFLCFGCSDIIECIINKRPEIPNTSFEVGYVNNYYYEEFTSEIKNEPNDDAYGYTYEIYGDLPDGLQMFVDFRTLSIEGMPIASGTFTFKIYLYIDPPEYYDYDTERYEDSMCAYSDSKEFTIIIN</sequence>
<keyword evidence="2" id="KW-1185">Reference proteome</keyword>
<dbReference type="Gene3D" id="2.60.40.10">
    <property type="entry name" value="Immunoglobulins"/>
    <property type="match status" value="1"/>
</dbReference>
<reference evidence="1 2" key="1">
    <citation type="submission" date="2020-11" db="EMBL/GenBank/DDBJ databases">
        <title>Winogradskyella marina sp. nov., isolated from marine sediment.</title>
        <authorList>
            <person name="Bo J."/>
            <person name="Wang S."/>
            <person name="Song X."/>
            <person name="Du Z."/>
        </authorList>
    </citation>
    <scope>NUCLEOTIDE SEQUENCE [LARGE SCALE GENOMIC DNA]</scope>
    <source>
        <strain evidence="1 2">F6397</strain>
    </source>
</reference>
<dbReference type="InterPro" id="IPR013783">
    <property type="entry name" value="Ig-like_fold"/>
</dbReference>
<organism evidence="1 2">
    <name type="scientific">Winogradskyella marina</name>
    <dbReference type="NCBI Taxonomy" id="2785530"/>
    <lineage>
        <taxon>Bacteria</taxon>
        <taxon>Pseudomonadati</taxon>
        <taxon>Bacteroidota</taxon>
        <taxon>Flavobacteriia</taxon>
        <taxon>Flavobacteriales</taxon>
        <taxon>Flavobacteriaceae</taxon>
        <taxon>Winogradskyella</taxon>
    </lineage>
</organism>